<comment type="caution">
    <text evidence="1">The sequence shown here is derived from an EMBL/GenBank/DDBJ whole genome shotgun (WGS) entry which is preliminary data.</text>
</comment>
<accession>X6LSH3</accession>
<dbReference type="AlphaFoldDB" id="X6LSH3"/>
<evidence type="ECO:0000313" key="1">
    <source>
        <dbReference type="EMBL" id="ETO03700.1"/>
    </source>
</evidence>
<name>X6LSH3_RETFI</name>
<feature type="non-terminal residue" evidence="1">
    <location>
        <position position="1"/>
    </location>
</feature>
<proteinExistence type="predicted"/>
<gene>
    <name evidence="1" type="ORF">RFI_33702</name>
</gene>
<dbReference type="EMBL" id="ASPP01032567">
    <property type="protein sequence ID" value="ETO03700.1"/>
    <property type="molecule type" value="Genomic_DNA"/>
</dbReference>
<keyword evidence="2" id="KW-1185">Reference proteome</keyword>
<dbReference type="Proteomes" id="UP000023152">
    <property type="component" value="Unassembled WGS sequence"/>
</dbReference>
<protein>
    <submittedName>
        <fullName evidence="1">Uncharacterized protein</fullName>
    </submittedName>
</protein>
<sequence>ISLGLPENGHRILLSDGDEDKIMTSVGNTPQPTQPSTPAAVAAKRHSGKMKRISLFSLTSPTSNSTEVDLRTLIAPNMSGRWRQIKESEKAMHTSTSAVTEISLGYLRALVNNFVDNMQPYESYGLNPVDALALAMLHLCSPHQEARKLAAKLADVMKRSRTA</sequence>
<organism evidence="1 2">
    <name type="scientific">Reticulomyxa filosa</name>
    <dbReference type="NCBI Taxonomy" id="46433"/>
    <lineage>
        <taxon>Eukaryota</taxon>
        <taxon>Sar</taxon>
        <taxon>Rhizaria</taxon>
        <taxon>Retaria</taxon>
        <taxon>Foraminifera</taxon>
        <taxon>Monothalamids</taxon>
        <taxon>Reticulomyxidae</taxon>
        <taxon>Reticulomyxa</taxon>
    </lineage>
</organism>
<evidence type="ECO:0000313" key="2">
    <source>
        <dbReference type="Proteomes" id="UP000023152"/>
    </source>
</evidence>
<reference evidence="1 2" key="1">
    <citation type="journal article" date="2013" name="Curr. Biol.">
        <title>The Genome of the Foraminiferan Reticulomyxa filosa.</title>
        <authorList>
            <person name="Glockner G."/>
            <person name="Hulsmann N."/>
            <person name="Schleicher M."/>
            <person name="Noegel A.A."/>
            <person name="Eichinger L."/>
            <person name="Gallinger C."/>
            <person name="Pawlowski J."/>
            <person name="Sierra R."/>
            <person name="Euteneuer U."/>
            <person name="Pillet L."/>
            <person name="Moustafa A."/>
            <person name="Platzer M."/>
            <person name="Groth M."/>
            <person name="Szafranski K."/>
            <person name="Schliwa M."/>
        </authorList>
    </citation>
    <scope>NUCLEOTIDE SEQUENCE [LARGE SCALE GENOMIC DNA]</scope>
</reference>
<feature type="non-terminal residue" evidence="1">
    <location>
        <position position="163"/>
    </location>
</feature>